<evidence type="ECO:0000256" key="5">
    <source>
        <dbReference type="ARBA" id="ARBA00023235"/>
    </source>
</evidence>
<dbReference type="InterPro" id="IPR002205">
    <property type="entry name" value="Topo_IIA_dom_A"/>
</dbReference>
<comment type="similarity">
    <text evidence="2">Belongs to the type II topoisomerase GyrA/ParC subunit family.</text>
</comment>
<keyword evidence="5 6" id="KW-0413">Isomerase</keyword>
<accession>A0ABR4ZQU3</accession>
<dbReference type="PROSITE" id="PS52040">
    <property type="entry name" value="TOPO_IIA"/>
    <property type="match status" value="1"/>
</dbReference>
<dbReference type="InterPro" id="IPR013760">
    <property type="entry name" value="Topo_IIA-like_dom_sf"/>
</dbReference>
<feature type="active site" description="O-(5'-phospho-DNA)-tyrosine intermediate" evidence="6">
    <location>
        <position position="117"/>
    </location>
</feature>
<name>A0ABR4ZQU3_9FLAO</name>
<dbReference type="SUPFAM" id="SSF56719">
    <property type="entry name" value="Type II DNA topoisomerase"/>
    <property type="match status" value="1"/>
</dbReference>
<protein>
    <submittedName>
        <fullName evidence="8">DNA topoisomerase IV subunit A</fullName>
    </submittedName>
</protein>
<dbReference type="InterPro" id="IPR013758">
    <property type="entry name" value="Topo_IIA_A/C_ab"/>
</dbReference>
<feature type="domain" description="Topo IIA-type catalytic" evidence="7">
    <location>
        <begin position="36"/>
        <end position="448"/>
    </location>
</feature>
<dbReference type="NCBIfam" id="NF009397">
    <property type="entry name" value="PRK12758.1"/>
    <property type="match status" value="1"/>
</dbReference>
<dbReference type="RefSeq" id="WP_039344474.1">
    <property type="nucleotide sequence ID" value="NZ_JSYK01000003.1"/>
</dbReference>
<reference evidence="8 9" key="1">
    <citation type="submission" date="2014-10" db="EMBL/GenBank/DDBJ databases">
        <title>Kaistella solincola genome.</title>
        <authorList>
            <person name="Newman J.D."/>
        </authorList>
    </citation>
    <scope>NUCLEOTIDE SEQUENCE [LARGE SCALE GENOMIC DNA]</scope>
    <source>
        <strain evidence="8 9">DSM 22468</strain>
    </source>
</reference>
<dbReference type="InterPro" id="IPR050220">
    <property type="entry name" value="Type_II_DNA_Topoisomerases"/>
</dbReference>
<dbReference type="InterPro" id="IPR013757">
    <property type="entry name" value="Topo_IIA_A_a_sf"/>
</dbReference>
<dbReference type="Pfam" id="PF00521">
    <property type="entry name" value="DNA_topoisoIV"/>
    <property type="match status" value="1"/>
</dbReference>
<dbReference type="NCBIfam" id="NF007209">
    <property type="entry name" value="PRK09631.1"/>
    <property type="match status" value="1"/>
</dbReference>
<dbReference type="PANTHER" id="PTHR43493:SF5">
    <property type="entry name" value="DNA GYRASE SUBUNIT A, CHLOROPLASTIC_MITOCHONDRIAL"/>
    <property type="match status" value="1"/>
</dbReference>
<proteinExistence type="inferred from homology"/>
<organism evidence="8 9">
    <name type="scientific">Kaistella solincola</name>
    <dbReference type="NCBI Taxonomy" id="510955"/>
    <lineage>
        <taxon>Bacteria</taxon>
        <taxon>Pseudomonadati</taxon>
        <taxon>Bacteroidota</taxon>
        <taxon>Flavobacteriia</taxon>
        <taxon>Flavobacteriales</taxon>
        <taxon>Weeksellaceae</taxon>
        <taxon>Chryseobacterium group</taxon>
        <taxon>Kaistella</taxon>
    </lineage>
</organism>
<dbReference type="Gene3D" id="3.90.199.10">
    <property type="entry name" value="Topoisomerase II, domain 5"/>
    <property type="match status" value="1"/>
</dbReference>
<keyword evidence="3 6" id="KW-0799">Topoisomerase</keyword>
<evidence type="ECO:0000313" key="8">
    <source>
        <dbReference type="EMBL" id="KIA83422.1"/>
    </source>
</evidence>
<evidence type="ECO:0000256" key="6">
    <source>
        <dbReference type="PROSITE-ProRule" id="PRU01384"/>
    </source>
</evidence>
<dbReference type="Gene3D" id="1.10.268.10">
    <property type="entry name" value="Topoisomerase, domain 3"/>
    <property type="match status" value="1"/>
</dbReference>
<evidence type="ECO:0000256" key="3">
    <source>
        <dbReference type="ARBA" id="ARBA00023029"/>
    </source>
</evidence>
<evidence type="ECO:0000313" key="9">
    <source>
        <dbReference type="Proteomes" id="UP000031275"/>
    </source>
</evidence>
<dbReference type="Proteomes" id="UP000031275">
    <property type="component" value="Unassembled WGS sequence"/>
</dbReference>
<evidence type="ECO:0000256" key="4">
    <source>
        <dbReference type="ARBA" id="ARBA00023125"/>
    </source>
</evidence>
<gene>
    <name evidence="8" type="ORF">OA84_07860</name>
</gene>
<keyword evidence="9" id="KW-1185">Reference proteome</keyword>
<dbReference type="PANTHER" id="PTHR43493">
    <property type="entry name" value="DNA GYRASE/TOPOISOMERASE SUBUNIT A"/>
    <property type="match status" value="1"/>
</dbReference>
<keyword evidence="4 6" id="KW-0238">DNA-binding</keyword>
<comment type="catalytic activity">
    <reaction evidence="1 6">
        <text>ATP-dependent breakage, passage and rejoining of double-stranded DNA.</text>
        <dbReference type="EC" id="5.6.2.2"/>
    </reaction>
</comment>
<dbReference type="Gene3D" id="3.30.1360.40">
    <property type="match status" value="1"/>
</dbReference>
<dbReference type="SMART" id="SM00434">
    <property type="entry name" value="TOP4c"/>
    <property type="match status" value="1"/>
</dbReference>
<sequence length="869" mass="99223">MEENNTHHEETLRKVSGLYQDWFLDYASYVILDRAIPSIFDGFKPVQRRIMHSMRELEDGRYNKVANVVGNTMKYHPHGDASITDAMVQLGQKELLIDTQGNWGNIYTGDSAAAARYIEARLTPFALEVVFNAKTTHWAKSYDGRNNEPVDLPVKFPLLLAQGVEGIGVGLSTKIMPHNFNELIEASIAHLKGKKFQIFPDFLTGGMLDVSGYNDGERGGRIRARARIIQKDKNTLCIIELPFGKNTGDLIDSIIKANERGKIKIKKIEDNTSDKVEINIHLNNDASPDRTIDALYAFTDCEIPISPNACVIVGNKPMFLTVSEILRQNTDHTVSLLKKELEIELHELQENWHFSSLERIFIENRIYHDIEEVKSWEEVISTIDKSLKPHTSHLLRAVTEEDIVRLTEIRIKRISRFDLDKFKENILALEGKIEQVKYNLENLIPYSIAYYTNILKKYGKGKERKTELRIFDTIDATKVAVANEKFYVNREEGFVGTSLRKDEYLFDCSDIDDIITFQKDGTMKVVKVEAKTFIGKNIEHVAVWKKNDKRTVYNMIYRESKDGAYYMKRFSVTGVTRNTDYKLASDKKGAEMLYFSANPNGEAEKVSVILKSNARVRKSKIDIDFSDMAIKGRDSKGNLVTKYPVKKVDLKEEGHSTLAPRKIWFDETVRRLNADARGTLLGTFKGDDKILTINAEGDAKLVSFDLSNRFDGEYLVFEKWKPEQAITCIYFDGEKQIYFIKRFLLENTLNVQHFMPSEHPKSFIENIIVSDNATAEIIFAKEKGKEREPETVNIDQFISVKGIKALGNQFIKDKVKAINITVPEVTEEIHEGFDVVEATEGHISFIDEDVKDEDFPEEGTIGDLFDFPG</sequence>
<dbReference type="EMBL" id="JSYK01000003">
    <property type="protein sequence ID" value="KIA83422.1"/>
    <property type="molecule type" value="Genomic_DNA"/>
</dbReference>
<evidence type="ECO:0000256" key="1">
    <source>
        <dbReference type="ARBA" id="ARBA00000185"/>
    </source>
</evidence>
<comment type="caution">
    <text evidence="8">The sequence shown here is derived from an EMBL/GenBank/DDBJ whole genome shotgun (WGS) entry which is preliminary data.</text>
</comment>
<evidence type="ECO:0000256" key="2">
    <source>
        <dbReference type="ARBA" id="ARBA00008263"/>
    </source>
</evidence>
<evidence type="ECO:0000259" key="7">
    <source>
        <dbReference type="PROSITE" id="PS52040"/>
    </source>
</evidence>